<organism evidence="3 4">
    <name type="scientific">Anaerovirgula multivorans</name>
    <dbReference type="NCBI Taxonomy" id="312168"/>
    <lineage>
        <taxon>Bacteria</taxon>
        <taxon>Bacillati</taxon>
        <taxon>Bacillota</taxon>
        <taxon>Clostridia</taxon>
        <taxon>Peptostreptococcales</taxon>
        <taxon>Natronincolaceae</taxon>
        <taxon>Anaerovirgula</taxon>
    </lineage>
</organism>
<keyword evidence="1" id="KW-0238">DNA-binding</keyword>
<sequence>MTITGIVRRVDDLGRVVIPKEIRRANKIKEGDPLEIIHTTEGILLKKYTEHNYCVFCNTSTEIELDGISVCTHCISRLGKLMKEEK</sequence>
<evidence type="ECO:0000259" key="2">
    <source>
        <dbReference type="PROSITE" id="PS51740"/>
    </source>
</evidence>
<dbReference type="InterPro" id="IPR052731">
    <property type="entry name" value="B_subtilis_Trans_State_Reg"/>
</dbReference>
<dbReference type="AlphaFoldDB" id="A0A239CU68"/>
<keyword evidence="4" id="KW-1185">Reference proteome</keyword>
<evidence type="ECO:0000313" key="3">
    <source>
        <dbReference type="EMBL" id="SNS23402.1"/>
    </source>
</evidence>
<gene>
    <name evidence="3" type="ORF">SAMN05446037_1006143</name>
</gene>
<dbReference type="PANTHER" id="PTHR36432:SF1">
    <property type="entry name" value="STAGE V SPORULATION PROTEIN T"/>
    <property type="match status" value="1"/>
</dbReference>
<dbReference type="InterPro" id="IPR007159">
    <property type="entry name" value="SpoVT-AbrB_dom"/>
</dbReference>
<dbReference type="Pfam" id="PF04014">
    <property type="entry name" value="MazE_antitoxin"/>
    <property type="match status" value="1"/>
</dbReference>
<dbReference type="NCBIfam" id="TIGR01439">
    <property type="entry name" value="lp_hng_hel_AbrB"/>
    <property type="match status" value="1"/>
</dbReference>
<protein>
    <submittedName>
        <fullName evidence="3">Transcriptional pleiotropic regulator of transition state genes</fullName>
    </submittedName>
</protein>
<dbReference type="InterPro" id="IPR037914">
    <property type="entry name" value="SpoVT-AbrB_sf"/>
</dbReference>
<evidence type="ECO:0000313" key="4">
    <source>
        <dbReference type="Proteomes" id="UP000198304"/>
    </source>
</evidence>
<dbReference type="PROSITE" id="PS51740">
    <property type="entry name" value="SPOVT_ABRB"/>
    <property type="match status" value="1"/>
</dbReference>
<feature type="domain" description="SpoVT-AbrB" evidence="2">
    <location>
        <begin position="5"/>
        <end position="51"/>
    </location>
</feature>
<dbReference type="Gene3D" id="2.10.260.10">
    <property type="match status" value="1"/>
</dbReference>
<dbReference type="SUPFAM" id="SSF89447">
    <property type="entry name" value="AbrB/MazE/MraZ-like"/>
    <property type="match status" value="1"/>
</dbReference>
<dbReference type="EMBL" id="FZOJ01000006">
    <property type="protein sequence ID" value="SNS23402.1"/>
    <property type="molecule type" value="Genomic_DNA"/>
</dbReference>
<proteinExistence type="predicted"/>
<name>A0A239CU68_9FIRM</name>
<dbReference type="OrthoDB" id="9782993at2"/>
<dbReference type="GO" id="GO:0003677">
    <property type="term" value="F:DNA binding"/>
    <property type="evidence" value="ECO:0007669"/>
    <property type="project" value="UniProtKB-UniRule"/>
</dbReference>
<dbReference type="PANTHER" id="PTHR36432">
    <property type="match status" value="1"/>
</dbReference>
<evidence type="ECO:0000256" key="1">
    <source>
        <dbReference type="PROSITE-ProRule" id="PRU01076"/>
    </source>
</evidence>
<dbReference type="Proteomes" id="UP000198304">
    <property type="component" value="Unassembled WGS sequence"/>
</dbReference>
<dbReference type="SMART" id="SM00966">
    <property type="entry name" value="SpoVT_AbrB"/>
    <property type="match status" value="1"/>
</dbReference>
<accession>A0A239CU68</accession>
<reference evidence="3 4" key="1">
    <citation type="submission" date="2017-06" db="EMBL/GenBank/DDBJ databases">
        <authorList>
            <person name="Kim H.J."/>
            <person name="Triplett B.A."/>
        </authorList>
    </citation>
    <scope>NUCLEOTIDE SEQUENCE [LARGE SCALE GENOMIC DNA]</scope>
    <source>
        <strain evidence="3 4">SCA</strain>
    </source>
</reference>